<proteinExistence type="predicted"/>
<dbReference type="RefSeq" id="WP_130610222.1">
    <property type="nucleotide sequence ID" value="NZ_AP019368.1"/>
</dbReference>
<protein>
    <submittedName>
        <fullName evidence="2">Uncharacterized protein</fullName>
    </submittedName>
</protein>
<accession>A0A4P2VM03</accession>
<evidence type="ECO:0000313" key="3">
    <source>
        <dbReference type="Proteomes" id="UP000291236"/>
    </source>
</evidence>
<feature type="compositionally biased region" description="Gly residues" evidence="1">
    <location>
        <begin position="32"/>
        <end position="43"/>
    </location>
</feature>
<gene>
    <name evidence="2" type="ORF">JCM31447_21960</name>
</gene>
<dbReference type="AlphaFoldDB" id="A0A4P2VM03"/>
<name>A0A4P2VM03_FLUSA</name>
<sequence>MKNNDLFFRSNKNSPDGQDRKDGAFKIFSKGQDGGNGGDGGSSISGKIRLNFPTKKYLKLKG</sequence>
<keyword evidence="3" id="KW-1185">Reference proteome</keyword>
<evidence type="ECO:0000313" key="2">
    <source>
        <dbReference type="EMBL" id="BBH53748.1"/>
    </source>
</evidence>
<reference evidence="2 3" key="1">
    <citation type="submission" date="2018-12" db="EMBL/GenBank/DDBJ databases">
        <title>Rubrispira sanarue gen. nov., sp., nov., a member of the order Silvanigrellales, isolated from a brackish lake in Hamamatsu Japan.</title>
        <authorList>
            <person name="Maejima Y."/>
            <person name="Iino T."/>
            <person name="Muraguchi Y."/>
            <person name="Fukuda K."/>
            <person name="Nojiri H."/>
            <person name="Ohkuma M."/>
            <person name="Moriuchi R."/>
            <person name="Dohra H."/>
            <person name="Kimbara K."/>
            <person name="Shintani M."/>
        </authorList>
    </citation>
    <scope>NUCLEOTIDE SEQUENCE [LARGE SCALE GENOMIC DNA]</scope>
    <source>
        <strain evidence="2 3">RF1110005</strain>
    </source>
</reference>
<feature type="region of interest" description="Disordered" evidence="1">
    <location>
        <begin position="1"/>
        <end position="47"/>
    </location>
</feature>
<organism evidence="2 3">
    <name type="scientific">Fluviispira sanaruensis</name>
    <dbReference type="NCBI Taxonomy" id="2493639"/>
    <lineage>
        <taxon>Bacteria</taxon>
        <taxon>Pseudomonadati</taxon>
        <taxon>Bdellovibrionota</taxon>
        <taxon>Oligoflexia</taxon>
        <taxon>Silvanigrellales</taxon>
        <taxon>Silvanigrellaceae</taxon>
        <taxon>Fluviispira</taxon>
    </lineage>
</organism>
<evidence type="ECO:0000256" key="1">
    <source>
        <dbReference type="SAM" id="MobiDB-lite"/>
    </source>
</evidence>
<dbReference type="EMBL" id="AP019368">
    <property type="protein sequence ID" value="BBH53748.1"/>
    <property type="molecule type" value="Genomic_DNA"/>
</dbReference>
<dbReference type="KEGG" id="sbf:JCM31447_21960"/>
<dbReference type="Proteomes" id="UP000291236">
    <property type="component" value="Chromosome"/>
</dbReference>